<dbReference type="InterPro" id="IPR016181">
    <property type="entry name" value="Acyl_CoA_acyltransferase"/>
</dbReference>
<dbReference type="PIRSF" id="PIRSF028520">
    <property type="entry name" value="UCP028520"/>
    <property type="match status" value="1"/>
</dbReference>
<dbReference type="RefSeq" id="WP_241988124.1">
    <property type="nucleotide sequence ID" value="NZ_JACGXM010000008.1"/>
</dbReference>
<dbReference type="InterPro" id="IPR000182">
    <property type="entry name" value="GNAT_dom"/>
</dbReference>
<keyword evidence="1" id="KW-0808">Transferase</keyword>
<name>A0A4R2HZZ4_9GAMM</name>
<dbReference type="InterPro" id="IPR050832">
    <property type="entry name" value="Bact_Acetyltransf"/>
</dbReference>
<dbReference type="CDD" id="cd04301">
    <property type="entry name" value="NAT_SF"/>
    <property type="match status" value="1"/>
</dbReference>
<protein>
    <recommendedName>
        <fullName evidence="3">N-acetyltransferase domain-containing protein</fullName>
    </recommendedName>
</protein>
<dbReference type="GO" id="GO:0016747">
    <property type="term" value="F:acyltransferase activity, transferring groups other than amino-acyl groups"/>
    <property type="evidence" value="ECO:0007669"/>
    <property type="project" value="InterPro"/>
</dbReference>
<dbReference type="PROSITE" id="PS51186">
    <property type="entry name" value="GNAT"/>
    <property type="match status" value="1"/>
</dbReference>
<evidence type="ECO:0000313" key="5">
    <source>
        <dbReference type="Proteomes" id="UP000294862"/>
    </source>
</evidence>
<keyword evidence="5" id="KW-1185">Reference proteome</keyword>
<dbReference type="PANTHER" id="PTHR43877:SF2">
    <property type="entry name" value="AMINOALKYLPHOSPHONATE N-ACETYLTRANSFERASE-RELATED"/>
    <property type="match status" value="1"/>
</dbReference>
<evidence type="ECO:0000256" key="1">
    <source>
        <dbReference type="ARBA" id="ARBA00022679"/>
    </source>
</evidence>
<accession>A0A4R2HZZ4</accession>
<sequence>MTVLLRDATVADHDAIVALNAAEVRHTSPMDGARLRELDALAGCHRVAIVDGEVAAFLLAMPDHVAYRNDNYAWFAARYERFCYIDRVVVGAHRQGRRLGSRLYEDLFAWARARAIPRVACEFNLVPPNEPSRAFHARHGFAEVGRQWLGGKQVSMQVAAVGRDQGAGIDDSSTKTAGTSHG</sequence>
<dbReference type="Pfam" id="PF00583">
    <property type="entry name" value="Acetyltransf_1"/>
    <property type="match status" value="1"/>
</dbReference>
<dbReference type="SUPFAM" id="SSF55729">
    <property type="entry name" value="Acyl-CoA N-acyltransferases (Nat)"/>
    <property type="match status" value="1"/>
</dbReference>
<evidence type="ECO:0000259" key="3">
    <source>
        <dbReference type="PROSITE" id="PS51186"/>
    </source>
</evidence>
<dbReference type="EMBL" id="SLWQ01000010">
    <property type="protein sequence ID" value="TCO37301.1"/>
    <property type="molecule type" value="Genomic_DNA"/>
</dbReference>
<gene>
    <name evidence="4" type="ORF">EV148_110112</name>
</gene>
<dbReference type="AlphaFoldDB" id="A0A4R2HZZ4"/>
<keyword evidence="2" id="KW-0012">Acyltransferase</keyword>
<comment type="caution">
    <text evidence="4">The sequence shown here is derived from an EMBL/GenBank/DDBJ whole genome shotgun (WGS) entry which is preliminary data.</text>
</comment>
<proteinExistence type="predicted"/>
<evidence type="ECO:0000256" key="2">
    <source>
        <dbReference type="ARBA" id="ARBA00023315"/>
    </source>
</evidence>
<dbReference type="Proteomes" id="UP000294862">
    <property type="component" value="Unassembled WGS sequence"/>
</dbReference>
<organism evidence="4 5">
    <name type="scientific">Dokdonella fugitiva</name>
    <dbReference type="NCBI Taxonomy" id="328517"/>
    <lineage>
        <taxon>Bacteria</taxon>
        <taxon>Pseudomonadati</taxon>
        <taxon>Pseudomonadota</taxon>
        <taxon>Gammaproteobacteria</taxon>
        <taxon>Lysobacterales</taxon>
        <taxon>Rhodanobacteraceae</taxon>
        <taxon>Dokdonella</taxon>
    </lineage>
</organism>
<reference evidence="4 5" key="1">
    <citation type="journal article" date="2015" name="Stand. Genomic Sci.">
        <title>Genomic Encyclopedia of Bacterial and Archaeal Type Strains, Phase III: the genomes of soil and plant-associated and newly described type strains.</title>
        <authorList>
            <person name="Whitman W.B."/>
            <person name="Woyke T."/>
            <person name="Klenk H.P."/>
            <person name="Zhou Y."/>
            <person name="Lilburn T.G."/>
            <person name="Beck B.J."/>
            <person name="De Vos P."/>
            <person name="Vandamme P."/>
            <person name="Eisen J.A."/>
            <person name="Garrity G."/>
            <person name="Hugenholtz P."/>
            <person name="Kyrpides N.C."/>
        </authorList>
    </citation>
    <scope>NUCLEOTIDE SEQUENCE [LARGE SCALE GENOMIC DNA]</scope>
    <source>
        <strain evidence="4 5">A3</strain>
    </source>
</reference>
<dbReference type="PANTHER" id="PTHR43877">
    <property type="entry name" value="AMINOALKYLPHOSPHONATE N-ACETYLTRANSFERASE-RELATED-RELATED"/>
    <property type="match status" value="1"/>
</dbReference>
<evidence type="ECO:0000313" key="4">
    <source>
        <dbReference type="EMBL" id="TCO37301.1"/>
    </source>
</evidence>
<dbReference type="InterPro" id="IPR016890">
    <property type="entry name" value="UCP028520"/>
</dbReference>
<dbReference type="Gene3D" id="3.40.630.30">
    <property type="match status" value="1"/>
</dbReference>
<feature type="domain" description="N-acetyltransferase" evidence="3">
    <location>
        <begin position="3"/>
        <end position="161"/>
    </location>
</feature>